<evidence type="ECO:0000256" key="5">
    <source>
        <dbReference type="ARBA" id="ARBA00022823"/>
    </source>
</evidence>
<evidence type="ECO:0000313" key="11">
    <source>
        <dbReference type="Proteomes" id="UP000199073"/>
    </source>
</evidence>
<dbReference type="Pfam" id="PF00364">
    <property type="entry name" value="Biotin_lipoyl"/>
    <property type="match status" value="1"/>
</dbReference>
<evidence type="ECO:0000259" key="8">
    <source>
        <dbReference type="PROSITE" id="PS50968"/>
    </source>
</evidence>
<evidence type="ECO:0000313" key="10">
    <source>
        <dbReference type="EMBL" id="SDP78870.1"/>
    </source>
</evidence>
<evidence type="ECO:0000256" key="6">
    <source>
        <dbReference type="ARBA" id="ARBA00023315"/>
    </source>
</evidence>
<dbReference type="InterPro" id="IPR050743">
    <property type="entry name" value="2-oxoacid_DH_E2_comp"/>
</dbReference>
<dbReference type="Gene3D" id="3.30.559.10">
    <property type="entry name" value="Chloramphenicol acetyltransferase-like domain"/>
    <property type="match status" value="1"/>
</dbReference>
<dbReference type="Pfam" id="PF00198">
    <property type="entry name" value="2-oxoacid_dh"/>
    <property type="match status" value="1"/>
</dbReference>
<dbReference type="RefSeq" id="WP_092225983.1">
    <property type="nucleotide sequence ID" value="NZ_FNJI01000053.1"/>
</dbReference>
<evidence type="ECO:0000256" key="3">
    <source>
        <dbReference type="ARBA" id="ARBA00011484"/>
    </source>
</evidence>
<keyword evidence="6 7" id="KW-0012">Acyltransferase</keyword>
<dbReference type="InterPro" id="IPR003016">
    <property type="entry name" value="2-oxoA_DH_lipoyl-BS"/>
</dbReference>
<evidence type="ECO:0000259" key="9">
    <source>
        <dbReference type="PROSITE" id="PS51826"/>
    </source>
</evidence>
<dbReference type="Proteomes" id="UP000199073">
    <property type="component" value="Unassembled WGS sequence"/>
</dbReference>
<dbReference type="STRING" id="91360.SAMN05660330_04115"/>
<dbReference type="OrthoDB" id="9805770at2"/>
<protein>
    <recommendedName>
        <fullName evidence="7">Dihydrolipoamide acetyltransferase component of pyruvate dehydrogenase complex</fullName>
        <ecNumber evidence="7">2.3.1.-</ecNumber>
    </recommendedName>
</protein>
<comment type="subunit">
    <text evidence="3">Forms a 24-polypeptide structural core with octahedral symmetry.</text>
</comment>
<evidence type="ECO:0000256" key="7">
    <source>
        <dbReference type="RuleBase" id="RU003423"/>
    </source>
</evidence>
<dbReference type="InterPro" id="IPR000089">
    <property type="entry name" value="Biotin_lipoyl"/>
</dbReference>
<dbReference type="SUPFAM" id="SSF52777">
    <property type="entry name" value="CoA-dependent acyltransferases"/>
    <property type="match status" value="1"/>
</dbReference>
<evidence type="ECO:0000256" key="2">
    <source>
        <dbReference type="ARBA" id="ARBA00007317"/>
    </source>
</evidence>
<organism evidence="10 11">
    <name type="scientific">Desulforhopalus singaporensis</name>
    <dbReference type="NCBI Taxonomy" id="91360"/>
    <lineage>
        <taxon>Bacteria</taxon>
        <taxon>Pseudomonadati</taxon>
        <taxon>Thermodesulfobacteriota</taxon>
        <taxon>Desulfobulbia</taxon>
        <taxon>Desulfobulbales</taxon>
        <taxon>Desulfocapsaceae</taxon>
        <taxon>Desulforhopalus</taxon>
    </lineage>
</organism>
<proteinExistence type="inferred from homology"/>
<dbReference type="Gene3D" id="2.40.50.100">
    <property type="match status" value="1"/>
</dbReference>
<dbReference type="EC" id="2.3.1.-" evidence="7"/>
<dbReference type="InterPro" id="IPR004167">
    <property type="entry name" value="PSBD"/>
</dbReference>
<evidence type="ECO:0000256" key="4">
    <source>
        <dbReference type="ARBA" id="ARBA00022679"/>
    </source>
</evidence>
<keyword evidence="5 7" id="KW-0450">Lipoyl</keyword>
<dbReference type="SUPFAM" id="SSF51230">
    <property type="entry name" value="Single hybrid motif"/>
    <property type="match status" value="1"/>
</dbReference>
<dbReference type="Pfam" id="PF02817">
    <property type="entry name" value="E3_binding"/>
    <property type="match status" value="1"/>
</dbReference>
<keyword evidence="11" id="KW-1185">Reference proteome</keyword>
<feature type="domain" description="Lipoyl-binding" evidence="8">
    <location>
        <begin position="1"/>
        <end position="75"/>
    </location>
</feature>
<dbReference type="InterPro" id="IPR001078">
    <property type="entry name" value="2-oxoacid_DH_actylTfrase"/>
</dbReference>
<sequence length="408" mass="45677">MIEIKIPKLGVSMRKATLVNWKASAGEEVKEEQIVLVIETDKVTFEVCSPSGGIIYPIYPEGKTCDVEEVVAYVAENRTEYEQIVKKLPFGEDLSASNNGLKEISEAKNTEKKSTKNRHIKSSPLARIFANEHNIDLRTVTGTGPGGRIIKTDILRSIEELSKISKQDDNFSNKTISEHSVAKEVSESVHIQGVRRNIFDNMFQSLSQSAQLTLHTEACAEPLVHLRERLQSNGRKVSYNAVLMKICAMCLRHHPRINSSVEGDNISVWRQINIGLAMENDDALIVPVVKNPDLKSIREIDKDILELVDRTRKKRLSPDDLLDGTFTISNLGSAEIDYFTPIIRPPESAILGVGRIVKKPIIRNDTVIAEKRITLSLTIDHRIIDGAPGARFLKRIKEMIEDPIMIIA</sequence>
<comment type="cofactor">
    <cofactor evidence="1 7">
        <name>(R)-lipoate</name>
        <dbReference type="ChEBI" id="CHEBI:83088"/>
    </cofactor>
</comment>
<dbReference type="GO" id="GO:0005737">
    <property type="term" value="C:cytoplasm"/>
    <property type="evidence" value="ECO:0007669"/>
    <property type="project" value="TreeGrafter"/>
</dbReference>
<comment type="similarity">
    <text evidence="2 7">Belongs to the 2-oxoacid dehydrogenase family.</text>
</comment>
<gene>
    <name evidence="10" type="ORF">SAMN05660330_04115</name>
</gene>
<dbReference type="GO" id="GO:0031405">
    <property type="term" value="F:lipoic acid binding"/>
    <property type="evidence" value="ECO:0007669"/>
    <property type="project" value="TreeGrafter"/>
</dbReference>
<feature type="domain" description="Peripheral subunit-binding (PSBD)" evidence="9">
    <location>
        <begin position="121"/>
        <end position="158"/>
    </location>
</feature>
<evidence type="ECO:0000256" key="1">
    <source>
        <dbReference type="ARBA" id="ARBA00001938"/>
    </source>
</evidence>
<reference evidence="10 11" key="1">
    <citation type="submission" date="2016-10" db="EMBL/GenBank/DDBJ databases">
        <authorList>
            <person name="de Groot N.N."/>
        </authorList>
    </citation>
    <scope>NUCLEOTIDE SEQUENCE [LARGE SCALE GENOMIC DNA]</scope>
    <source>
        <strain evidence="10 11">DSM 12130</strain>
    </source>
</reference>
<dbReference type="PANTHER" id="PTHR43178">
    <property type="entry name" value="DIHYDROLIPOAMIDE ACETYLTRANSFERASE COMPONENT OF PYRUVATE DEHYDROGENASE COMPLEX"/>
    <property type="match status" value="1"/>
</dbReference>
<name>A0A1H0VKB5_9BACT</name>
<dbReference type="InterPro" id="IPR036625">
    <property type="entry name" value="E3-bd_dom_sf"/>
</dbReference>
<accession>A0A1H0VKB5</accession>
<dbReference type="SUPFAM" id="SSF47005">
    <property type="entry name" value="Peripheral subunit-binding domain of 2-oxo acid dehydrogenase complex"/>
    <property type="match status" value="1"/>
</dbReference>
<dbReference type="PROSITE" id="PS00189">
    <property type="entry name" value="LIPOYL"/>
    <property type="match status" value="1"/>
</dbReference>
<dbReference type="GO" id="GO:0016407">
    <property type="term" value="F:acetyltransferase activity"/>
    <property type="evidence" value="ECO:0007669"/>
    <property type="project" value="TreeGrafter"/>
</dbReference>
<keyword evidence="10" id="KW-0670">Pyruvate</keyword>
<dbReference type="InterPro" id="IPR023213">
    <property type="entry name" value="CAT-like_dom_sf"/>
</dbReference>
<dbReference type="PROSITE" id="PS50968">
    <property type="entry name" value="BIOTINYL_LIPOYL"/>
    <property type="match status" value="1"/>
</dbReference>
<dbReference type="InterPro" id="IPR011053">
    <property type="entry name" value="Single_hybrid_motif"/>
</dbReference>
<dbReference type="EMBL" id="FNJI01000053">
    <property type="protein sequence ID" value="SDP78870.1"/>
    <property type="molecule type" value="Genomic_DNA"/>
</dbReference>
<keyword evidence="4 7" id="KW-0808">Transferase</keyword>
<dbReference type="AlphaFoldDB" id="A0A1H0VKB5"/>
<dbReference type="Gene3D" id="4.10.320.10">
    <property type="entry name" value="E3-binding domain"/>
    <property type="match status" value="1"/>
</dbReference>
<dbReference type="PANTHER" id="PTHR43178:SF5">
    <property type="entry name" value="LIPOAMIDE ACYLTRANSFERASE COMPONENT OF BRANCHED-CHAIN ALPHA-KETO ACID DEHYDROGENASE COMPLEX, MITOCHONDRIAL"/>
    <property type="match status" value="1"/>
</dbReference>
<dbReference type="CDD" id="cd06849">
    <property type="entry name" value="lipoyl_domain"/>
    <property type="match status" value="1"/>
</dbReference>
<dbReference type="PROSITE" id="PS51826">
    <property type="entry name" value="PSBD"/>
    <property type="match status" value="1"/>
</dbReference>